<gene>
    <name evidence="3" type="ORF">G5575_02940</name>
</gene>
<dbReference type="InterPro" id="IPR005149">
    <property type="entry name" value="Tscrpt_reg_PadR_N"/>
</dbReference>
<feature type="compositionally biased region" description="Basic residues" evidence="1">
    <location>
        <begin position="204"/>
        <end position="214"/>
    </location>
</feature>
<evidence type="ECO:0000313" key="3">
    <source>
        <dbReference type="EMBL" id="NGP16781.1"/>
    </source>
</evidence>
<accession>A0A6M1SV19</accession>
<feature type="domain" description="Transcription regulator PadR N-terminal" evidence="2">
    <location>
        <begin position="58"/>
        <end position="126"/>
    </location>
</feature>
<dbReference type="Proteomes" id="UP000474802">
    <property type="component" value="Unassembled WGS sequence"/>
</dbReference>
<name>A0A6M1SV19_9HYPH</name>
<dbReference type="RefSeq" id="WP_164533016.1">
    <property type="nucleotide sequence ID" value="NZ_JAALFG010000001.1"/>
</dbReference>
<protein>
    <submittedName>
        <fullName evidence="3">PadR family transcriptional regulator</fullName>
    </submittedName>
</protein>
<evidence type="ECO:0000259" key="2">
    <source>
        <dbReference type="Pfam" id="PF03551"/>
    </source>
</evidence>
<evidence type="ECO:0000256" key="1">
    <source>
        <dbReference type="SAM" id="MobiDB-lite"/>
    </source>
</evidence>
<dbReference type="PANTHER" id="PTHR43252:SF7">
    <property type="entry name" value="TRANSCRIPTIONAL REGULATOR YQJI"/>
    <property type="match status" value="1"/>
</dbReference>
<proteinExistence type="predicted"/>
<dbReference type="InterPro" id="IPR036388">
    <property type="entry name" value="WH-like_DNA-bd_sf"/>
</dbReference>
<sequence>MAHKDNDIDWKRFEQMARRGWGRMARMAGDEFGNLGNWGGNLRVGRMLASGDLRLVALYLIEQQPRHGYDLIKAVEERSKGVYSPSPGIVYPALTYLEEAGFVTSSADGNKKLYAITDEGRKHLEENRDAVSGTLDFLARTGEQMNRFREFVKADWPFGGEGRAEDGNVPPNWGNAARIVVLATSMRLTGLCMTPCRSLKLPARRSRMPSRKRVAVATSSSGRPQRSCAARRRKSWPLATTTSISKQ</sequence>
<comment type="caution">
    <text evidence="3">The sequence shown here is derived from an EMBL/GenBank/DDBJ whole genome shotgun (WGS) entry which is preliminary data.</text>
</comment>
<dbReference type="AlphaFoldDB" id="A0A6M1SV19"/>
<evidence type="ECO:0000313" key="4">
    <source>
        <dbReference type="Proteomes" id="UP000474802"/>
    </source>
</evidence>
<feature type="region of interest" description="Disordered" evidence="1">
    <location>
        <begin position="204"/>
        <end position="247"/>
    </location>
</feature>
<feature type="compositionally biased region" description="Polar residues" evidence="1">
    <location>
        <begin position="238"/>
        <end position="247"/>
    </location>
</feature>
<reference evidence="3 4" key="1">
    <citation type="submission" date="2020-02" db="EMBL/GenBank/DDBJ databases">
        <authorList>
            <person name="Khan S.A."/>
            <person name="Jeon C.O."/>
            <person name="Chun B.H."/>
        </authorList>
    </citation>
    <scope>NUCLEOTIDE SEQUENCE [LARGE SCALE GENOMIC DNA]</scope>
    <source>
        <strain evidence="3 4">H239</strain>
    </source>
</reference>
<dbReference type="Gene3D" id="1.10.10.10">
    <property type="entry name" value="Winged helix-like DNA-binding domain superfamily/Winged helix DNA-binding domain"/>
    <property type="match status" value="1"/>
</dbReference>
<reference evidence="3 4" key="2">
    <citation type="submission" date="2020-03" db="EMBL/GenBank/DDBJ databases">
        <title>Devosia chinhatensis sp. nov., isolated from a hexachlorocyclohexane (HCH) dump site in India.</title>
        <authorList>
            <person name="Kumar M."/>
            <person name="Lal R."/>
        </authorList>
    </citation>
    <scope>NUCLEOTIDE SEQUENCE [LARGE SCALE GENOMIC DNA]</scope>
    <source>
        <strain evidence="3 4">H239</strain>
    </source>
</reference>
<dbReference type="InterPro" id="IPR036390">
    <property type="entry name" value="WH_DNA-bd_sf"/>
</dbReference>
<dbReference type="Pfam" id="PF03551">
    <property type="entry name" value="PadR"/>
    <property type="match status" value="1"/>
</dbReference>
<dbReference type="SUPFAM" id="SSF46785">
    <property type="entry name" value="Winged helix' DNA-binding domain"/>
    <property type="match status" value="1"/>
</dbReference>
<organism evidence="3 4">
    <name type="scientific">Devosia aurantiaca</name>
    <dbReference type="NCBI Taxonomy" id="2714858"/>
    <lineage>
        <taxon>Bacteria</taxon>
        <taxon>Pseudomonadati</taxon>
        <taxon>Pseudomonadota</taxon>
        <taxon>Alphaproteobacteria</taxon>
        <taxon>Hyphomicrobiales</taxon>
        <taxon>Devosiaceae</taxon>
        <taxon>Devosia</taxon>
    </lineage>
</organism>
<keyword evidence="4" id="KW-1185">Reference proteome</keyword>
<dbReference type="PANTHER" id="PTHR43252">
    <property type="entry name" value="TRANSCRIPTIONAL REGULATOR YQJI"/>
    <property type="match status" value="1"/>
</dbReference>
<dbReference type="EMBL" id="JAALFG010000001">
    <property type="protein sequence ID" value="NGP16781.1"/>
    <property type="molecule type" value="Genomic_DNA"/>
</dbReference>